<protein>
    <recommendedName>
        <fullName evidence="9">J domain-containing protein</fullName>
    </recommendedName>
</protein>
<keyword evidence="2 8" id="KW-0732">Signal</keyword>
<dbReference type="Gene3D" id="1.10.287.110">
    <property type="entry name" value="DnaJ domain"/>
    <property type="match status" value="1"/>
</dbReference>
<dbReference type="EMBL" id="CP118377">
    <property type="protein sequence ID" value="WFD43713.1"/>
    <property type="molecule type" value="Genomic_DNA"/>
</dbReference>
<name>A0AAF0F6P5_9BASI</name>
<evidence type="ECO:0000256" key="5">
    <source>
        <dbReference type="ARBA" id="ARBA00037847"/>
    </source>
</evidence>
<comment type="subcellular location">
    <subcellularLocation>
        <location evidence="5">Endomembrane system</location>
        <topology evidence="5">Single-pass membrane protein</topology>
    </subcellularLocation>
</comment>
<keyword evidence="11" id="KW-1185">Reference proteome</keyword>
<evidence type="ECO:0000259" key="9">
    <source>
        <dbReference type="SMART" id="SM00271"/>
    </source>
</evidence>
<dbReference type="InterPro" id="IPR001623">
    <property type="entry name" value="DnaJ_domain"/>
</dbReference>
<evidence type="ECO:0000256" key="3">
    <source>
        <dbReference type="ARBA" id="ARBA00022989"/>
    </source>
</evidence>
<proteinExistence type="predicted"/>
<sequence length="343" mass="39000">MQLGKILGICLCLLAGAFVSATQWSKEDIEIFELQNALEQIEGAGTNFYSIMGLKPSASLAEIRKAYREKSLEWHPDKNSGVANAYKRFEQLGLIHKILRDERRDRYNHFLTHGFPKWRNTGYYYERYRPGILSVLVILVLLSVGAQWLVQTINWRRDKERIENLRRSAYAVAWGAWFQTPADAKKGIKPKTRPHEKKVRVPLSGFPNFPKEPLASAVQDGTVDWDQEGEKVRKAVTAAPLQFPEENRLLDVTVYGDGSMAAYNPGTQEWFVVEAMDDQQAPSLRTTWPFKLVQSLMQKRTAPVDESVEETPETVVTSSAETTSTTSGTSKTSSRRRQRTMKN</sequence>
<feature type="domain" description="J" evidence="9">
    <location>
        <begin position="46"/>
        <end position="104"/>
    </location>
</feature>
<evidence type="ECO:0000256" key="7">
    <source>
        <dbReference type="SAM" id="Phobius"/>
    </source>
</evidence>
<evidence type="ECO:0000313" key="11">
    <source>
        <dbReference type="Proteomes" id="UP001214628"/>
    </source>
</evidence>
<dbReference type="SMART" id="SM00271">
    <property type="entry name" value="DnaJ"/>
    <property type="match status" value="1"/>
</dbReference>
<dbReference type="GO" id="GO:0012505">
    <property type="term" value="C:endomembrane system"/>
    <property type="evidence" value="ECO:0007669"/>
    <property type="project" value="UniProtKB-SubCell"/>
</dbReference>
<dbReference type="InterPro" id="IPR036869">
    <property type="entry name" value="J_dom_sf"/>
</dbReference>
<keyword evidence="3 7" id="KW-1133">Transmembrane helix</keyword>
<evidence type="ECO:0000313" key="10">
    <source>
        <dbReference type="EMBL" id="WFD43713.1"/>
    </source>
</evidence>
<feature type="compositionally biased region" description="Basic residues" evidence="6">
    <location>
        <begin position="333"/>
        <end position="343"/>
    </location>
</feature>
<feature type="signal peptide" evidence="8">
    <location>
        <begin position="1"/>
        <end position="21"/>
    </location>
</feature>
<feature type="transmembrane region" description="Helical" evidence="7">
    <location>
        <begin position="131"/>
        <end position="150"/>
    </location>
</feature>
<dbReference type="PANTHER" id="PTHR44653">
    <property type="entry name" value="DNAJ HOMOLOG SUBFAMILY C MEMBER 1"/>
    <property type="match status" value="1"/>
</dbReference>
<gene>
    <name evidence="10" type="ORF">MPSI1_002377</name>
</gene>
<feature type="compositionally biased region" description="Low complexity" evidence="6">
    <location>
        <begin position="313"/>
        <end position="332"/>
    </location>
</feature>
<dbReference type="PRINTS" id="PR00625">
    <property type="entry name" value="JDOMAIN"/>
</dbReference>
<evidence type="ECO:0000256" key="2">
    <source>
        <dbReference type="ARBA" id="ARBA00022729"/>
    </source>
</evidence>
<organism evidence="10 11">
    <name type="scientific">Malassezia psittaci</name>
    <dbReference type="NCBI Taxonomy" id="1821823"/>
    <lineage>
        <taxon>Eukaryota</taxon>
        <taxon>Fungi</taxon>
        <taxon>Dikarya</taxon>
        <taxon>Basidiomycota</taxon>
        <taxon>Ustilaginomycotina</taxon>
        <taxon>Malasseziomycetes</taxon>
        <taxon>Malasseziales</taxon>
        <taxon>Malasseziaceae</taxon>
        <taxon>Malassezia</taxon>
    </lineage>
</organism>
<feature type="region of interest" description="Disordered" evidence="6">
    <location>
        <begin position="299"/>
        <end position="343"/>
    </location>
</feature>
<evidence type="ECO:0000256" key="4">
    <source>
        <dbReference type="ARBA" id="ARBA00023136"/>
    </source>
</evidence>
<evidence type="ECO:0000256" key="6">
    <source>
        <dbReference type="SAM" id="MobiDB-lite"/>
    </source>
</evidence>
<accession>A0AAF0F6P5</accession>
<dbReference type="SUPFAM" id="SSF46565">
    <property type="entry name" value="Chaperone J-domain"/>
    <property type="match status" value="1"/>
</dbReference>
<dbReference type="PANTHER" id="PTHR44653:SF2">
    <property type="entry name" value="DNAJ HOMOLOG SUBFAMILY C MEMBER 1"/>
    <property type="match status" value="1"/>
</dbReference>
<keyword evidence="1 7" id="KW-0812">Transmembrane</keyword>
<feature type="chain" id="PRO_5041939835" description="J domain-containing protein" evidence="8">
    <location>
        <begin position="22"/>
        <end position="343"/>
    </location>
</feature>
<dbReference type="AlphaFoldDB" id="A0AAF0F6P5"/>
<dbReference type="InterPro" id="IPR052606">
    <property type="entry name" value="DnaJ_domain_protein"/>
</dbReference>
<keyword evidence="4 7" id="KW-0472">Membrane</keyword>
<reference evidence="10" key="1">
    <citation type="submission" date="2023-02" db="EMBL/GenBank/DDBJ databases">
        <title>Mating type loci evolution in Malassezia.</title>
        <authorList>
            <person name="Coelho M.A."/>
        </authorList>
    </citation>
    <scope>NUCLEOTIDE SEQUENCE</scope>
    <source>
        <strain evidence="10">CBS 14136</strain>
    </source>
</reference>
<dbReference type="CDD" id="cd06257">
    <property type="entry name" value="DnaJ"/>
    <property type="match status" value="1"/>
</dbReference>
<dbReference type="Pfam" id="PF00226">
    <property type="entry name" value="DnaJ"/>
    <property type="match status" value="1"/>
</dbReference>
<evidence type="ECO:0000256" key="8">
    <source>
        <dbReference type="SAM" id="SignalP"/>
    </source>
</evidence>
<dbReference type="Proteomes" id="UP001214628">
    <property type="component" value="Chromosome 3"/>
</dbReference>
<evidence type="ECO:0000256" key="1">
    <source>
        <dbReference type="ARBA" id="ARBA00022692"/>
    </source>
</evidence>